<reference evidence="1" key="1">
    <citation type="journal article" date="2021" name="Proc. Natl. Acad. Sci. U.S.A.">
        <title>A Catalog of Tens of Thousands of Viruses from Human Metagenomes Reveals Hidden Associations with Chronic Diseases.</title>
        <authorList>
            <person name="Tisza M.J."/>
            <person name="Buck C.B."/>
        </authorList>
    </citation>
    <scope>NUCLEOTIDE SEQUENCE</scope>
    <source>
        <strain evidence="1">CtxMM9</strain>
    </source>
</reference>
<sequence length="51" mass="5361">MKSMIDNVDTYIKNLDEAIGTNGAASTAWKNYVGDIAEVAKALTGIDTGNV</sequence>
<accession>A0A8S5T864</accession>
<proteinExistence type="predicted"/>
<dbReference type="EMBL" id="BK032759">
    <property type="protein sequence ID" value="DAF58954.1"/>
    <property type="molecule type" value="Genomic_DNA"/>
</dbReference>
<name>A0A8S5T864_9CAUD</name>
<organism evidence="1">
    <name type="scientific">Siphoviridae sp. ctxMM9</name>
    <dbReference type="NCBI Taxonomy" id="2827973"/>
    <lineage>
        <taxon>Viruses</taxon>
        <taxon>Duplodnaviria</taxon>
        <taxon>Heunggongvirae</taxon>
        <taxon>Uroviricota</taxon>
        <taxon>Caudoviricetes</taxon>
    </lineage>
</organism>
<evidence type="ECO:0000313" key="1">
    <source>
        <dbReference type="EMBL" id="DAF58954.1"/>
    </source>
</evidence>
<protein>
    <submittedName>
        <fullName evidence="1">Uncharacterized protein</fullName>
    </submittedName>
</protein>